<dbReference type="Pfam" id="PF08327">
    <property type="entry name" value="AHSA1"/>
    <property type="match status" value="1"/>
</dbReference>
<reference evidence="3 4" key="1">
    <citation type="submission" date="2022-09" db="EMBL/GenBank/DDBJ databases">
        <title>Chryseobacterium oleae sp.nov., isolated from the inter-root soil of Pyrola calliantha H. Andr. in Tibet.</title>
        <authorList>
            <person name="Li Z."/>
        </authorList>
    </citation>
    <scope>NUCLEOTIDE SEQUENCE [LARGE SCALE GENOMIC DNA]</scope>
    <source>
        <strain evidence="4">pc1-10</strain>
    </source>
</reference>
<organism evidence="3 4">
    <name type="scientific">Chryseobacterium herbae</name>
    <dbReference type="NCBI Taxonomy" id="2976476"/>
    <lineage>
        <taxon>Bacteria</taxon>
        <taxon>Pseudomonadati</taxon>
        <taxon>Bacteroidota</taxon>
        <taxon>Flavobacteriia</taxon>
        <taxon>Flavobacteriales</taxon>
        <taxon>Weeksellaceae</taxon>
        <taxon>Chryseobacterium group</taxon>
        <taxon>Chryseobacterium</taxon>
    </lineage>
</organism>
<evidence type="ECO:0000313" key="3">
    <source>
        <dbReference type="EMBL" id="MCT2563992.1"/>
    </source>
</evidence>
<sequence length="153" mass="18067">MELKTKIHAEDGKQEIFITREFDLPVELLFKAYTEAEIVEQWMNTKVLKLENKPHGGYQFETSNPQGDVVFRANGTIHEFVPEQKITRTFQMENTPFPIQLDFLEFEKLTDHTSKLTIQTIYKSVDFRDQMLKLPFAQGLNMAHNRLEEIFRK</sequence>
<proteinExistence type="inferred from homology"/>
<dbReference type="RefSeq" id="WP_259840546.1">
    <property type="nucleotide sequence ID" value="NZ_JAOAMU010000006.1"/>
</dbReference>
<gene>
    <name evidence="3" type="ORF">N0B48_19035</name>
</gene>
<name>A0ABT2IYU2_9FLAO</name>
<evidence type="ECO:0000256" key="1">
    <source>
        <dbReference type="ARBA" id="ARBA00006817"/>
    </source>
</evidence>
<dbReference type="EMBL" id="JAOAMU010000006">
    <property type="protein sequence ID" value="MCT2563992.1"/>
    <property type="molecule type" value="Genomic_DNA"/>
</dbReference>
<keyword evidence="4" id="KW-1185">Reference proteome</keyword>
<feature type="domain" description="Activator of Hsp90 ATPase homologue 1/2-like C-terminal" evidence="2">
    <location>
        <begin position="23"/>
        <end position="151"/>
    </location>
</feature>
<dbReference type="Gene3D" id="3.30.530.20">
    <property type="match status" value="1"/>
</dbReference>
<protein>
    <submittedName>
        <fullName evidence="3">SRPBCC domain-containing protein</fullName>
    </submittedName>
</protein>
<dbReference type="SUPFAM" id="SSF55961">
    <property type="entry name" value="Bet v1-like"/>
    <property type="match status" value="1"/>
</dbReference>
<evidence type="ECO:0000313" key="4">
    <source>
        <dbReference type="Proteomes" id="UP001525566"/>
    </source>
</evidence>
<dbReference type="Proteomes" id="UP001525566">
    <property type="component" value="Unassembled WGS sequence"/>
</dbReference>
<dbReference type="InterPro" id="IPR023393">
    <property type="entry name" value="START-like_dom_sf"/>
</dbReference>
<comment type="caution">
    <text evidence="3">The sequence shown here is derived from an EMBL/GenBank/DDBJ whole genome shotgun (WGS) entry which is preliminary data.</text>
</comment>
<accession>A0ABT2IYU2</accession>
<evidence type="ECO:0000259" key="2">
    <source>
        <dbReference type="Pfam" id="PF08327"/>
    </source>
</evidence>
<dbReference type="InterPro" id="IPR013538">
    <property type="entry name" value="ASHA1/2-like_C"/>
</dbReference>
<comment type="similarity">
    <text evidence="1">Belongs to the AHA1 family.</text>
</comment>